<keyword evidence="4" id="KW-0808">Transferase</keyword>
<accession>A0AAN8K7I9</accession>
<evidence type="ECO:0000256" key="10">
    <source>
        <dbReference type="RuleBase" id="RU363063"/>
    </source>
</evidence>
<evidence type="ECO:0000256" key="9">
    <source>
        <dbReference type="ARBA" id="ARBA00023136"/>
    </source>
</evidence>
<comment type="subcellular location">
    <subcellularLocation>
        <location evidence="1 10">Golgi apparatus membrane</location>
        <topology evidence="1 10">Single-pass type II membrane protein</topology>
    </subcellularLocation>
</comment>
<evidence type="ECO:0000256" key="2">
    <source>
        <dbReference type="ARBA" id="ARBA00008661"/>
    </source>
</evidence>
<dbReference type="GO" id="GO:0016758">
    <property type="term" value="F:hexosyltransferase activity"/>
    <property type="evidence" value="ECO:0007669"/>
    <property type="project" value="InterPro"/>
</dbReference>
<reference evidence="11 12" key="1">
    <citation type="submission" date="2024-01" db="EMBL/GenBank/DDBJ databases">
        <title>The genome of the rayed Mediterranean limpet Patella caerulea (Linnaeus, 1758).</title>
        <authorList>
            <person name="Anh-Thu Weber A."/>
            <person name="Halstead-Nussloch G."/>
        </authorList>
    </citation>
    <scope>NUCLEOTIDE SEQUENCE [LARGE SCALE GENOMIC DNA]</scope>
    <source>
        <strain evidence="11">AATW-2023a</strain>
        <tissue evidence="11">Whole specimen</tissue>
    </source>
</reference>
<evidence type="ECO:0000256" key="1">
    <source>
        <dbReference type="ARBA" id="ARBA00004323"/>
    </source>
</evidence>
<dbReference type="EMBL" id="JAZGQO010000002">
    <property type="protein sequence ID" value="KAK6190466.1"/>
    <property type="molecule type" value="Genomic_DNA"/>
</dbReference>
<dbReference type="Pfam" id="PF01762">
    <property type="entry name" value="Galactosyl_T"/>
    <property type="match status" value="1"/>
</dbReference>
<dbReference type="Gene3D" id="3.90.550.50">
    <property type="match status" value="1"/>
</dbReference>
<evidence type="ECO:0000256" key="6">
    <source>
        <dbReference type="ARBA" id="ARBA00022968"/>
    </source>
</evidence>
<keyword evidence="5" id="KW-0812">Transmembrane</keyword>
<proteinExistence type="inferred from homology"/>
<dbReference type="GO" id="GO:0006493">
    <property type="term" value="P:protein O-linked glycosylation"/>
    <property type="evidence" value="ECO:0007669"/>
    <property type="project" value="TreeGrafter"/>
</dbReference>
<keyword evidence="7" id="KW-1133">Transmembrane helix</keyword>
<keyword evidence="6" id="KW-0735">Signal-anchor</keyword>
<name>A0AAN8K7I9_PATCE</name>
<protein>
    <recommendedName>
        <fullName evidence="10">Hexosyltransferase</fullName>
        <ecNumber evidence="10">2.4.1.-</ecNumber>
    </recommendedName>
</protein>
<evidence type="ECO:0000256" key="8">
    <source>
        <dbReference type="ARBA" id="ARBA00023034"/>
    </source>
</evidence>
<evidence type="ECO:0000313" key="12">
    <source>
        <dbReference type="Proteomes" id="UP001347796"/>
    </source>
</evidence>
<gene>
    <name evidence="11" type="ORF">SNE40_002328</name>
</gene>
<keyword evidence="12" id="KW-1185">Reference proteome</keyword>
<keyword evidence="8 10" id="KW-0333">Golgi apparatus</keyword>
<evidence type="ECO:0000313" key="11">
    <source>
        <dbReference type="EMBL" id="KAK6190466.1"/>
    </source>
</evidence>
<dbReference type="AlphaFoldDB" id="A0AAN8K7I9"/>
<keyword evidence="9" id="KW-0472">Membrane</keyword>
<evidence type="ECO:0000256" key="3">
    <source>
        <dbReference type="ARBA" id="ARBA00022676"/>
    </source>
</evidence>
<keyword evidence="3 10" id="KW-0328">Glycosyltransferase</keyword>
<evidence type="ECO:0000256" key="7">
    <source>
        <dbReference type="ARBA" id="ARBA00022989"/>
    </source>
</evidence>
<organism evidence="11 12">
    <name type="scientific">Patella caerulea</name>
    <name type="common">Rayed Mediterranean limpet</name>
    <dbReference type="NCBI Taxonomy" id="87958"/>
    <lineage>
        <taxon>Eukaryota</taxon>
        <taxon>Metazoa</taxon>
        <taxon>Spiralia</taxon>
        <taxon>Lophotrochozoa</taxon>
        <taxon>Mollusca</taxon>
        <taxon>Gastropoda</taxon>
        <taxon>Patellogastropoda</taxon>
        <taxon>Patelloidea</taxon>
        <taxon>Patellidae</taxon>
        <taxon>Patella</taxon>
    </lineage>
</organism>
<dbReference type="GO" id="GO:0000139">
    <property type="term" value="C:Golgi membrane"/>
    <property type="evidence" value="ECO:0007669"/>
    <property type="project" value="UniProtKB-SubCell"/>
</dbReference>
<comment type="caution">
    <text evidence="11">The sequence shown here is derived from an EMBL/GenBank/DDBJ whole genome shotgun (WGS) entry which is preliminary data.</text>
</comment>
<dbReference type="Proteomes" id="UP001347796">
    <property type="component" value="Unassembled WGS sequence"/>
</dbReference>
<dbReference type="PANTHER" id="PTHR11214:SF364">
    <property type="entry name" value="HEXOSYLTRANSFERASE"/>
    <property type="match status" value="1"/>
</dbReference>
<dbReference type="InterPro" id="IPR002659">
    <property type="entry name" value="Glyco_trans_31"/>
</dbReference>
<sequence length="390" mass="45664">MATILSILKRSFYACVTFVIAVRIYHVYISFVSDAKANHRIATFNRIDQPGDTVMANTTIAPQQNQSNNLSFKSTWDYKISTYYRKRPYHGKRTLYPLTLTSPYLINSPDVCKNVTNLAFLTIVHTATHNFKKRRIIRETWANKNLFKNISTRIVFVFGWTKNKIIQDLLVREQNIHGDIVQGDFLDHYHNLTHKGILAFRWISEYCNHSKLIVKVDDDVFVNPFLLIQDIIPKHRDSDRFMMCHSRGLGSSGIMRGKLYQWGVENDEFRGYKTFPVVHCFGFFVIISPDIIESLYRASSFTPFFWIDDVYLYGLLPFQIGNVNHENIEMNISRNSHYGKQCYRDFNPCHIMVITSPNIDTHEEIWRMILKNLTKEQKELVRDEYISGSS</sequence>
<evidence type="ECO:0000256" key="4">
    <source>
        <dbReference type="ARBA" id="ARBA00022679"/>
    </source>
</evidence>
<comment type="similarity">
    <text evidence="2 10">Belongs to the glycosyltransferase 31 family.</text>
</comment>
<dbReference type="PANTHER" id="PTHR11214">
    <property type="entry name" value="BETA-1,3-N-ACETYLGLUCOSAMINYLTRANSFERASE"/>
    <property type="match status" value="1"/>
</dbReference>
<dbReference type="EC" id="2.4.1.-" evidence="10"/>
<evidence type="ECO:0000256" key="5">
    <source>
        <dbReference type="ARBA" id="ARBA00022692"/>
    </source>
</evidence>